<dbReference type="EMBL" id="BLIP01000001">
    <property type="protein sequence ID" value="GFE19598.1"/>
    <property type="molecule type" value="Genomic_DNA"/>
</dbReference>
<keyword evidence="5" id="KW-1185">Reference proteome</keyword>
<evidence type="ECO:0000313" key="2">
    <source>
        <dbReference type="EMBL" id="GFE19598.1"/>
    </source>
</evidence>
<accession>A0A640T8F9</accession>
<reference evidence="3 5" key="2">
    <citation type="submission" date="2022-12" db="EMBL/GenBank/DDBJ databases">
        <authorList>
            <person name="Ruckert C."/>
            <person name="Busche T."/>
            <person name="Kalinowski J."/>
            <person name="Wittmann C."/>
        </authorList>
    </citation>
    <scope>NUCLEOTIDE SEQUENCE [LARGE SCALE GENOMIC DNA]</scope>
    <source>
        <strain evidence="3 5">DSM 40555</strain>
    </source>
</reference>
<name>A0A640T8F9_STRNI</name>
<dbReference type="EMBL" id="CP114202">
    <property type="protein sequence ID" value="WAT94506.1"/>
    <property type="molecule type" value="Genomic_DNA"/>
</dbReference>
<proteinExistence type="predicted"/>
<gene>
    <name evidence="2" type="ORF">Sliba_00510</name>
    <name evidence="3" type="ORF">STRLI_000136</name>
</gene>
<dbReference type="Proteomes" id="UP000429552">
    <property type="component" value="Unassembled WGS sequence"/>
</dbReference>
<protein>
    <submittedName>
        <fullName evidence="2">Uncharacterized protein</fullName>
    </submittedName>
</protein>
<organism evidence="2 4">
    <name type="scientific">Streptomyces nigrescens</name>
    <dbReference type="NCBI Taxonomy" id="1920"/>
    <lineage>
        <taxon>Bacteria</taxon>
        <taxon>Bacillati</taxon>
        <taxon>Actinomycetota</taxon>
        <taxon>Actinomycetes</taxon>
        <taxon>Kitasatosporales</taxon>
        <taxon>Streptomycetaceae</taxon>
        <taxon>Streptomyces</taxon>
    </lineage>
</organism>
<evidence type="ECO:0000313" key="3">
    <source>
        <dbReference type="EMBL" id="WAT94506.1"/>
    </source>
</evidence>
<dbReference type="RefSeq" id="WP_159483546.1">
    <property type="nucleotide sequence ID" value="NZ_BLIP01000001.1"/>
</dbReference>
<feature type="region of interest" description="Disordered" evidence="1">
    <location>
        <begin position="48"/>
        <end position="83"/>
    </location>
</feature>
<evidence type="ECO:0000313" key="4">
    <source>
        <dbReference type="Proteomes" id="UP000429552"/>
    </source>
</evidence>
<reference evidence="2 4" key="1">
    <citation type="submission" date="2019-12" db="EMBL/GenBank/DDBJ databases">
        <title>Whole genome shotgun sequence of Streptomyces libani subsp. libani NBRC 13452.</title>
        <authorList>
            <person name="Ichikawa N."/>
            <person name="Kimura A."/>
            <person name="Kitahashi Y."/>
            <person name="Komaki H."/>
            <person name="Tamura T."/>
        </authorList>
    </citation>
    <scope>NUCLEOTIDE SEQUENCE [LARGE SCALE GENOMIC DNA]</scope>
    <source>
        <strain evidence="2 4">NBRC 13452</strain>
    </source>
</reference>
<evidence type="ECO:0000256" key="1">
    <source>
        <dbReference type="SAM" id="MobiDB-lite"/>
    </source>
</evidence>
<evidence type="ECO:0000313" key="5">
    <source>
        <dbReference type="Proteomes" id="UP001210609"/>
    </source>
</evidence>
<dbReference type="Proteomes" id="UP001210609">
    <property type="component" value="Chromosome"/>
</dbReference>
<sequence length="83" mass="8857">MALHEPGQTAFQIMDLPTQLLDPLGRHMGATLAGGGTSMQTAEPTKMLSRASRRHRCSPMVTARPGTTARPSVEGSEGRAREV</sequence>
<dbReference type="AlphaFoldDB" id="A0A640T8F9"/>